<feature type="non-terminal residue" evidence="1">
    <location>
        <position position="1"/>
    </location>
</feature>
<feature type="non-terminal residue" evidence="1">
    <location>
        <position position="72"/>
    </location>
</feature>
<dbReference type="RefSeq" id="WP_234624401.1">
    <property type="nucleotide sequence ID" value="NZ_JAHWXT010000039.1"/>
</dbReference>
<dbReference type="InterPro" id="IPR028059">
    <property type="entry name" value="SWM_rpt"/>
</dbReference>
<organism evidence="1 2">
    <name type="scientific">Acinetobacter guillouiae</name>
    <name type="common">Acinetobacter genomosp. 11</name>
    <dbReference type="NCBI Taxonomy" id="106649"/>
    <lineage>
        <taxon>Bacteria</taxon>
        <taxon>Pseudomonadati</taxon>
        <taxon>Pseudomonadota</taxon>
        <taxon>Gammaproteobacteria</taxon>
        <taxon>Moraxellales</taxon>
        <taxon>Moraxellaceae</taxon>
        <taxon>Acinetobacter</taxon>
    </lineage>
</organism>
<dbReference type="Proteomes" id="UP000887320">
    <property type="component" value="Unassembled WGS sequence"/>
</dbReference>
<name>A0A8X8GNM7_ACIGI</name>
<dbReference type="Pfam" id="PF13753">
    <property type="entry name" value="SWM_repeat"/>
    <property type="match status" value="1"/>
</dbReference>
<protein>
    <submittedName>
        <fullName evidence="1">Uncharacterized protein</fullName>
    </submittedName>
</protein>
<dbReference type="EMBL" id="JAHWXT010000039">
    <property type="protein sequence ID" value="MCF0267187.1"/>
    <property type="molecule type" value="Genomic_DNA"/>
</dbReference>
<accession>A0A8X8GNM7</accession>
<evidence type="ECO:0000313" key="2">
    <source>
        <dbReference type="Proteomes" id="UP000887320"/>
    </source>
</evidence>
<dbReference type="AlphaFoldDB" id="A0A8X8GNM7"/>
<sequence length="72" mass="6895">VTADGQVVAVTGVTVNGSTVVLSLGTAVTTGQTVTVGYTDPTTGNDTNAIQDTAGNDAATLPATAVDNGSTV</sequence>
<reference evidence="1" key="1">
    <citation type="submission" date="2021-07" db="EMBL/GenBank/DDBJ databases">
        <authorList>
            <person name="Fernandez M."/>
            <person name="Pereira P."/>
            <person name="Torres Tejerizo G.A."/>
            <person name="Gonzalez P."/>
            <person name="Agostini E."/>
        </authorList>
    </citation>
    <scope>NUCLEOTIDE SEQUENCE</scope>
    <source>
        <strain evidence="1">SFC 500-1A</strain>
    </source>
</reference>
<comment type="caution">
    <text evidence="1">The sequence shown here is derived from an EMBL/GenBank/DDBJ whole genome shotgun (WGS) entry which is preliminary data.</text>
</comment>
<evidence type="ECO:0000313" key="1">
    <source>
        <dbReference type="EMBL" id="MCF0267187.1"/>
    </source>
</evidence>
<proteinExistence type="predicted"/>
<gene>
    <name evidence="1" type="ORF">KW868_22400</name>
</gene>